<reference evidence="1" key="1">
    <citation type="journal article" date="2017" name="Mycologia">
        <title>Fusarium algeriense, sp. nov., a novel toxigenic crown rot pathogen of durum wheat from Algeria is nested in the Fusarium burgessii species complex.</title>
        <authorList>
            <person name="Laraba I."/>
            <person name="Keddad A."/>
            <person name="Boureghda H."/>
            <person name="Abdallah N."/>
            <person name="Vaughan M.M."/>
            <person name="Proctor R.H."/>
            <person name="Busman M."/>
            <person name="O'Donnell K."/>
        </authorList>
    </citation>
    <scope>NUCLEOTIDE SEQUENCE</scope>
    <source>
        <strain evidence="1">NRRL 25174</strain>
    </source>
</reference>
<dbReference type="CDD" id="cd03676">
    <property type="entry name" value="NUDIX_Tnr3_like"/>
    <property type="match status" value="1"/>
</dbReference>
<protein>
    <submittedName>
        <fullName evidence="1">NUDIX hydrolase domain protein</fullName>
    </submittedName>
</protein>
<dbReference type="SUPFAM" id="SSF55811">
    <property type="entry name" value="Nudix"/>
    <property type="match status" value="1"/>
</dbReference>
<evidence type="ECO:0000313" key="2">
    <source>
        <dbReference type="Proteomes" id="UP000730481"/>
    </source>
</evidence>
<accession>A0A9P5AB08</accession>
<gene>
    <name evidence="1" type="ORF">FBEOM_10901</name>
</gene>
<dbReference type="Proteomes" id="UP000730481">
    <property type="component" value="Unassembled WGS sequence"/>
</dbReference>
<dbReference type="AlphaFoldDB" id="A0A9P5AB08"/>
<name>A0A9P5AB08_9HYPO</name>
<proteinExistence type="predicted"/>
<reference evidence="1" key="2">
    <citation type="submission" date="2020-02" db="EMBL/GenBank/DDBJ databases">
        <title>Identification and distribution of gene clusters putatively required for synthesis of sphingolipid metabolism inhibitors in phylogenetically diverse species of the filamentous fungus Fusarium.</title>
        <authorList>
            <person name="Kim H.-S."/>
            <person name="Busman M."/>
            <person name="Brown D.W."/>
            <person name="Divon H."/>
            <person name="Uhlig S."/>
            <person name="Proctor R.H."/>
        </authorList>
    </citation>
    <scope>NUCLEOTIDE SEQUENCE</scope>
    <source>
        <strain evidence="1">NRRL 25174</strain>
    </source>
</reference>
<sequence>MALTKFAYPPPVPVTASPRLEPPSLACKHIYQKHINNPIPAMSTLYSVIDRANKAGLIYVHSRLWKLFIDGIDEVVGYVREEDWDNIKWNSKWFRLELINSKAWEVRRITILRARNSVFAGGRLRTPTSAEACTIAFQKLLNDNKDKFPAFHQWMATSEAAQEYSPLHLAEPGDNNFPLRIPLPLRGVLGVLTVGVHLNVYRTKEEDGKEIIDQIWVSLRSKDLNYSYPGMLDQIVAGGSDPSDTIDGYLAPCKTLAREAKEEAGLTVDLLTRQVFFEEEVGVEERDDNTKKPILVGTVERVSSISFFDLKDKSAGDLYINHLEPGLRFVYDLKITNPNFRPKKMESGIESFEAMGVHQVVESLSTNQWKPNCGLVMLDFLVRHGLVTKENETRFERIKHDLHRPLGFQFTTELHKVTRGW</sequence>
<evidence type="ECO:0000313" key="1">
    <source>
        <dbReference type="EMBL" id="KAF4335251.1"/>
    </source>
</evidence>
<dbReference type="InterPro" id="IPR015797">
    <property type="entry name" value="NUDIX_hydrolase-like_dom_sf"/>
</dbReference>
<keyword evidence="2" id="KW-1185">Reference proteome</keyword>
<dbReference type="Gene3D" id="3.90.79.10">
    <property type="entry name" value="Nucleoside Triphosphate Pyrophosphohydrolase"/>
    <property type="match status" value="1"/>
</dbReference>
<dbReference type="OrthoDB" id="10261522at2759"/>
<keyword evidence="1" id="KW-0378">Hydrolase</keyword>
<dbReference type="GO" id="GO:0016787">
    <property type="term" value="F:hydrolase activity"/>
    <property type="evidence" value="ECO:0007669"/>
    <property type="project" value="UniProtKB-KW"/>
</dbReference>
<organism evidence="1 2">
    <name type="scientific">Fusarium beomiforme</name>
    <dbReference type="NCBI Taxonomy" id="44412"/>
    <lineage>
        <taxon>Eukaryota</taxon>
        <taxon>Fungi</taxon>
        <taxon>Dikarya</taxon>
        <taxon>Ascomycota</taxon>
        <taxon>Pezizomycotina</taxon>
        <taxon>Sordariomycetes</taxon>
        <taxon>Hypocreomycetidae</taxon>
        <taxon>Hypocreales</taxon>
        <taxon>Nectriaceae</taxon>
        <taxon>Fusarium</taxon>
        <taxon>Fusarium burgessii species complex</taxon>
    </lineage>
</organism>
<dbReference type="EMBL" id="PVQB02000578">
    <property type="protein sequence ID" value="KAF4335251.1"/>
    <property type="molecule type" value="Genomic_DNA"/>
</dbReference>
<comment type="caution">
    <text evidence="1">The sequence shown here is derived from an EMBL/GenBank/DDBJ whole genome shotgun (WGS) entry which is preliminary data.</text>
</comment>